<keyword evidence="4" id="KW-1185">Reference proteome</keyword>
<dbReference type="SUPFAM" id="SSF63829">
    <property type="entry name" value="Calcium-dependent phosphotriesterase"/>
    <property type="match status" value="1"/>
</dbReference>
<evidence type="ECO:0000313" key="2">
    <source>
        <dbReference type="EMBL" id="CAA9200897.1"/>
    </source>
</evidence>
<dbReference type="Proteomes" id="UP000474567">
    <property type="component" value="Unassembled WGS sequence"/>
</dbReference>
<feature type="signal peptide" evidence="1">
    <location>
        <begin position="1"/>
        <end position="23"/>
    </location>
</feature>
<evidence type="ECO:0000313" key="3">
    <source>
        <dbReference type="EMBL" id="CAI2767170.1"/>
    </source>
</evidence>
<evidence type="ECO:0000313" key="4">
    <source>
        <dbReference type="Proteomes" id="UP000474567"/>
    </source>
</evidence>
<dbReference type="KEGG" id="fcs:TRV642_2288"/>
<dbReference type="PANTHER" id="PTHR31460">
    <property type="match status" value="1"/>
</dbReference>
<dbReference type="RefSeq" id="WP_173967371.1">
    <property type="nucleotide sequence ID" value="NZ_CADCST010000107.1"/>
</dbReference>
<gene>
    <name evidence="2" type="ORF">FLACOL7796_03506</name>
    <name evidence="3" type="ORF">TRV642_2288</name>
</gene>
<sequence length="340" mass="36428">MRRKKQISKNSVLLAGLSLTLLACTDDNSKKQKVDVLPAALLENYSFTSQAFYPEGIDFDKKNNRFIISSFNKGVVYSLSPDGKTFAPFITDDNLIAALGVYTDETNDRIIVASGDAGASEKSGANGSTAGQKAYVGFYNAKAGTLIKGVDLKPLVLAGGVFPNDITIDENGNVYVTDSFSPVIYKIDKNYNVAIFVNNNSFAAPAGSFGLNGIVYKNGYLIVAQSSAGKLFKIKLSDQSVSEIAGLENVFKAPDGLEWSGDNLTVIENGLGEGKAYLLSGKSDWTSASKIKEVVLGKKEFPTTAYAADNGVVYVLQSYLGKLLGGDKTQTEYQIKGLKF</sequence>
<dbReference type="Gene3D" id="2.120.10.30">
    <property type="entry name" value="TolB, C-terminal domain"/>
    <property type="match status" value="1"/>
</dbReference>
<dbReference type="PANTHER" id="PTHR31460:SF3">
    <property type="entry name" value="MESOCENTIN"/>
    <property type="match status" value="1"/>
</dbReference>
<organism evidence="3 5">
    <name type="scientific">Flavobacterium collinsii</name>
    <dbReference type="NCBI Taxonomy" id="1114861"/>
    <lineage>
        <taxon>Bacteria</taxon>
        <taxon>Pseudomonadati</taxon>
        <taxon>Bacteroidota</taxon>
        <taxon>Flavobacteriia</taxon>
        <taxon>Flavobacteriales</taxon>
        <taxon>Flavobacteriaceae</taxon>
        <taxon>Flavobacterium</taxon>
    </lineage>
</organism>
<accession>A0A9W4TFP9</accession>
<dbReference type="InterPro" id="IPR011042">
    <property type="entry name" value="6-blade_b-propeller_TolB-like"/>
</dbReference>
<keyword evidence="1" id="KW-0732">Signal</keyword>
<evidence type="ECO:0000256" key="1">
    <source>
        <dbReference type="SAM" id="SignalP"/>
    </source>
</evidence>
<name>A0A9W4TFP9_9FLAO</name>
<feature type="chain" id="PRO_5040801495" description="SMP-30/Gluconolactonase/LRE-like region domain-containing protein" evidence="1">
    <location>
        <begin position="24"/>
        <end position="340"/>
    </location>
</feature>
<dbReference type="Pfam" id="PF06739">
    <property type="entry name" value="SBBP"/>
    <property type="match status" value="1"/>
</dbReference>
<evidence type="ECO:0000313" key="5">
    <source>
        <dbReference type="Proteomes" id="UP001152749"/>
    </source>
</evidence>
<evidence type="ECO:0008006" key="6">
    <source>
        <dbReference type="Google" id="ProtNLM"/>
    </source>
</evidence>
<dbReference type="InterPro" id="IPR010620">
    <property type="entry name" value="SBBP_repeat"/>
</dbReference>
<reference evidence="2 4" key="1">
    <citation type="submission" date="2020-02" db="EMBL/GenBank/DDBJ databases">
        <authorList>
            <person name="Criscuolo A."/>
        </authorList>
    </citation>
    <scope>NUCLEOTIDE SEQUENCE [LARGE SCALE GENOMIC DNA]</scope>
    <source>
        <strain evidence="2">CECT7796</strain>
    </source>
</reference>
<protein>
    <recommendedName>
        <fullName evidence="6">SMP-30/Gluconolactonase/LRE-like region domain-containing protein</fullName>
    </recommendedName>
</protein>
<proteinExistence type="predicted"/>
<dbReference type="EMBL" id="CADCST010000107">
    <property type="protein sequence ID" value="CAA9200897.1"/>
    <property type="molecule type" value="Genomic_DNA"/>
</dbReference>
<dbReference type="Proteomes" id="UP001152749">
    <property type="component" value="Chromosome"/>
</dbReference>
<reference evidence="3" key="2">
    <citation type="submission" date="2022-09" db="EMBL/GenBank/DDBJ databases">
        <authorList>
            <person name="Duchaud E."/>
        </authorList>
    </citation>
    <scope>NUCLEOTIDE SEQUENCE</scope>
    <source>
        <strain evidence="3">TRV642</strain>
    </source>
</reference>
<dbReference type="EMBL" id="OX336425">
    <property type="protein sequence ID" value="CAI2767170.1"/>
    <property type="molecule type" value="Genomic_DNA"/>
</dbReference>
<dbReference type="AlphaFoldDB" id="A0A9W4TFP9"/>
<dbReference type="PROSITE" id="PS51257">
    <property type="entry name" value="PROKAR_LIPOPROTEIN"/>
    <property type="match status" value="1"/>
</dbReference>
<dbReference type="InterPro" id="IPR053224">
    <property type="entry name" value="Sensory_adhesion_molecule"/>
</dbReference>